<evidence type="ECO:0000313" key="7">
    <source>
        <dbReference type="Proteomes" id="UP000028504"/>
    </source>
</evidence>
<protein>
    <submittedName>
        <fullName evidence="6">NTP pyrophosphohydrolase</fullName>
    </submittedName>
</protein>
<name>A0ABN4DD68_9CORY</name>
<dbReference type="EMBL" id="CP008944">
    <property type="protein sequence ID" value="AIG64235.1"/>
    <property type="molecule type" value="Genomic_DNA"/>
</dbReference>
<dbReference type="PROSITE" id="PS00893">
    <property type="entry name" value="NUDIX_BOX"/>
    <property type="match status" value="1"/>
</dbReference>
<dbReference type="PRINTS" id="PR00502">
    <property type="entry name" value="NUDIXFAMILY"/>
</dbReference>
<dbReference type="InterPro" id="IPR020084">
    <property type="entry name" value="NUDIX_hydrolase_CS"/>
</dbReference>
<proteinExistence type="inferred from homology"/>
<evidence type="ECO:0000256" key="2">
    <source>
        <dbReference type="ARBA" id="ARBA00022801"/>
    </source>
</evidence>
<keyword evidence="7" id="KW-1185">Reference proteome</keyword>
<dbReference type="CDD" id="cd07067">
    <property type="entry name" value="HP_PGM_like"/>
    <property type="match status" value="1"/>
</dbReference>
<dbReference type="InterPro" id="IPR000086">
    <property type="entry name" value="NUDIX_hydrolase_dom"/>
</dbReference>
<dbReference type="Gene3D" id="3.40.50.1240">
    <property type="entry name" value="Phosphoglycerate mutase-like"/>
    <property type="match status" value="1"/>
</dbReference>
<evidence type="ECO:0000256" key="4">
    <source>
        <dbReference type="SAM" id="MobiDB-lite"/>
    </source>
</evidence>
<sequence>MPHHEIDKDDAAQLLVTGRFQRIPRDPASQFPRATLAAGAVIYRRAGDATYPPKHAGTHPADEGGEQGPTRGGNSRSIEVALVHRPRYNDWSLPKGKVDPGENVPQTAHREILEETGIDARLEKLVGTVTYPVKDRTKVVFYWTASVADGEFSPRDDEVDELRWVPADQVGELLSYQVDAEVVAKAAKRIALEVDTRVLLVRHARAHQRHNWAGDDYLRPLDKKGRRQAHGLVPLLAAFHPTAVYAAEPDRCQQTAAPIAQALGLKIEVDRAFGDDGWLENMTQAQDRFLQIATSGGVPVVVGQGLIIPDLIAWLSARGSLPLGDEVMAKKASTWVLSFSKGRLVGADYLASPLPAK</sequence>
<dbReference type="SMART" id="SM00855">
    <property type="entry name" value="PGAM"/>
    <property type="match status" value="1"/>
</dbReference>
<dbReference type="Pfam" id="PF00293">
    <property type="entry name" value="NUDIX"/>
    <property type="match status" value="1"/>
</dbReference>
<evidence type="ECO:0000313" key="6">
    <source>
        <dbReference type="EMBL" id="AIG64235.1"/>
    </source>
</evidence>
<evidence type="ECO:0000259" key="5">
    <source>
        <dbReference type="PROSITE" id="PS51462"/>
    </source>
</evidence>
<feature type="domain" description="Nudix hydrolase" evidence="5">
    <location>
        <begin position="33"/>
        <end position="187"/>
    </location>
</feature>
<dbReference type="RefSeq" id="WP_038605698.1">
    <property type="nucleotide sequence ID" value="NZ_CP008944.1"/>
</dbReference>
<dbReference type="PANTHER" id="PTHR21340:SF0">
    <property type="entry name" value="BIS(5'-NUCLEOSYL)-TETRAPHOSPHATASE [ASYMMETRICAL]"/>
    <property type="match status" value="1"/>
</dbReference>
<dbReference type="PANTHER" id="PTHR21340">
    <property type="entry name" value="DIADENOSINE 5,5-P1,P4-TETRAPHOSPHATE PYROPHOSPHOHYDROLASE MUTT"/>
    <property type="match status" value="1"/>
</dbReference>
<feature type="region of interest" description="Disordered" evidence="4">
    <location>
        <begin position="49"/>
        <end position="74"/>
    </location>
</feature>
<dbReference type="InterPro" id="IPR020476">
    <property type="entry name" value="Nudix_hydrolase"/>
</dbReference>
<organism evidence="6 7">
    <name type="scientific">Corynebacterium atypicum</name>
    <dbReference type="NCBI Taxonomy" id="191610"/>
    <lineage>
        <taxon>Bacteria</taxon>
        <taxon>Bacillati</taxon>
        <taxon>Actinomycetota</taxon>
        <taxon>Actinomycetes</taxon>
        <taxon>Mycobacteriales</taxon>
        <taxon>Corynebacteriaceae</taxon>
        <taxon>Corynebacterium</taxon>
    </lineage>
</organism>
<reference evidence="6 7" key="1">
    <citation type="submission" date="2014-07" db="EMBL/GenBank/DDBJ databases">
        <title>Complete genome sequence of Corynebacterium atypicum DSM 44849: identifiction of the mycolic acid biosynthesis genes.</title>
        <authorList>
            <person name="Tippelt A."/>
            <person name="Mollmann S."/>
            <person name="Albersmeier A."/>
            <person name="Jaenicke S."/>
            <person name="Ruckert C."/>
            <person name="Tauch A."/>
        </authorList>
    </citation>
    <scope>NUCLEOTIDE SEQUENCE [LARGE SCALE GENOMIC DNA]</scope>
    <source>
        <strain evidence="6 7">R2070</strain>
    </source>
</reference>
<dbReference type="InterPro" id="IPR051325">
    <property type="entry name" value="Nudix_hydrolase_domain"/>
</dbReference>
<keyword evidence="2 3" id="KW-0378">Hydrolase</keyword>
<comment type="similarity">
    <text evidence="1 3">Belongs to the Nudix hydrolase family.</text>
</comment>
<dbReference type="SUPFAM" id="SSF53254">
    <property type="entry name" value="Phosphoglycerate mutase-like"/>
    <property type="match status" value="1"/>
</dbReference>
<evidence type="ECO:0000256" key="1">
    <source>
        <dbReference type="ARBA" id="ARBA00005582"/>
    </source>
</evidence>
<accession>A0ABN4DD68</accession>
<dbReference type="InterPro" id="IPR029033">
    <property type="entry name" value="His_PPase_superfam"/>
</dbReference>
<evidence type="ECO:0000256" key="3">
    <source>
        <dbReference type="RuleBase" id="RU003476"/>
    </source>
</evidence>
<gene>
    <name evidence="6" type="ORF">CATYP_05950</name>
</gene>
<dbReference type="PROSITE" id="PS51462">
    <property type="entry name" value="NUDIX"/>
    <property type="match status" value="1"/>
</dbReference>
<dbReference type="SUPFAM" id="SSF55811">
    <property type="entry name" value="Nudix"/>
    <property type="match status" value="1"/>
</dbReference>
<dbReference type="Pfam" id="PF00300">
    <property type="entry name" value="His_Phos_1"/>
    <property type="match status" value="1"/>
</dbReference>
<dbReference type="Proteomes" id="UP000028504">
    <property type="component" value="Chromosome"/>
</dbReference>
<dbReference type="InterPro" id="IPR013078">
    <property type="entry name" value="His_Pase_superF_clade-1"/>
</dbReference>
<dbReference type="CDD" id="cd03673">
    <property type="entry name" value="NUDIX_Ap6A_hydrolase"/>
    <property type="match status" value="1"/>
</dbReference>
<dbReference type="Gene3D" id="3.90.79.10">
    <property type="entry name" value="Nucleoside Triphosphate Pyrophosphohydrolase"/>
    <property type="match status" value="1"/>
</dbReference>
<dbReference type="InterPro" id="IPR015797">
    <property type="entry name" value="NUDIX_hydrolase-like_dom_sf"/>
</dbReference>